<dbReference type="Gene3D" id="3.90.190.10">
    <property type="entry name" value="Protein tyrosine phosphatase superfamily"/>
    <property type="match status" value="1"/>
</dbReference>
<evidence type="ECO:0000256" key="3">
    <source>
        <dbReference type="ARBA" id="ARBA00022801"/>
    </source>
</evidence>
<dbReference type="Pfam" id="PF03162">
    <property type="entry name" value="Y_phosphatase2"/>
    <property type="match status" value="1"/>
</dbReference>
<evidence type="ECO:0000313" key="6">
    <source>
        <dbReference type="Proteomes" id="UP000242875"/>
    </source>
</evidence>
<dbReference type="FunFam" id="3.90.190.10:FF:000035">
    <property type="entry name" value="Tyrosine phosphatase, putative"/>
    <property type="match status" value="1"/>
</dbReference>
<organism evidence="5 6">
    <name type="scientific">Bifiguratus adelaidae</name>
    <dbReference type="NCBI Taxonomy" id="1938954"/>
    <lineage>
        <taxon>Eukaryota</taxon>
        <taxon>Fungi</taxon>
        <taxon>Fungi incertae sedis</taxon>
        <taxon>Mucoromycota</taxon>
        <taxon>Mucoromycotina</taxon>
        <taxon>Endogonomycetes</taxon>
        <taxon>Endogonales</taxon>
        <taxon>Endogonales incertae sedis</taxon>
        <taxon>Bifiguratus</taxon>
    </lineage>
</organism>
<dbReference type="SUPFAM" id="SSF52799">
    <property type="entry name" value="(Phosphotyrosine protein) phosphatases II"/>
    <property type="match status" value="1"/>
</dbReference>
<feature type="domain" description="Tyrosine-protein phosphatase" evidence="4">
    <location>
        <begin position="1"/>
        <end position="154"/>
    </location>
</feature>
<dbReference type="InterPro" id="IPR004861">
    <property type="entry name" value="Siw14-like"/>
</dbReference>
<evidence type="ECO:0000313" key="5">
    <source>
        <dbReference type="EMBL" id="OZJ01751.1"/>
    </source>
</evidence>
<comment type="subcellular location">
    <subcellularLocation>
        <location evidence="1">Cytoplasm</location>
    </subcellularLocation>
</comment>
<keyword evidence="2" id="KW-0963">Cytoplasm</keyword>
<dbReference type="InterPro" id="IPR020422">
    <property type="entry name" value="TYR_PHOSPHATASE_DUAL_dom"/>
</dbReference>
<dbReference type="InterPro" id="IPR029021">
    <property type="entry name" value="Prot-tyrosine_phosphatase-like"/>
</dbReference>
<accession>A0A261XTR9</accession>
<dbReference type="PANTHER" id="PTHR31126">
    <property type="entry name" value="TYROSINE-PROTEIN PHOSPHATASE"/>
    <property type="match status" value="1"/>
</dbReference>
<dbReference type="GO" id="GO:0016791">
    <property type="term" value="F:phosphatase activity"/>
    <property type="evidence" value="ECO:0007669"/>
    <property type="project" value="TreeGrafter"/>
</dbReference>
<dbReference type="EMBL" id="MVBO01000249">
    <property type="protein sequence ID" value="OZJ01751.1"/>
    <property type="molecule type" value="Genomic_DNA"/>
</dbReference>
<reference evidence="5 6" key="1">
    <citation type="journal article" date="2017" name="Mycologia">
        <title>Bifiguratus adelaidae, gen. et sp. nov., a new member of Mucoromycotina in endophytic and soil-dwelling habitats.</title>
        <authorList>
            <person name="Torres-Cruz T.J."/>
            <person name="Billingsley Tobias T.L."/>
            <person name="Almatruk M."/>
            <person name="Hesse C."/>
            <person name="Kuske C.R."/>
            <person name="Desiro A."/>
            <person name="Benucci G.M."/>
            <person name="Bonito G."/>
            <person name="Stajich J.E."/>
            <person name="Dunlap C."/>
            <person name="Arnold A.E."/>
            <person name="Porras-Alfaro A."/>
        </authorList>
    </citation>
    <scope>NUCLEOTIDE SEQUENCE [LARGE SCALE GENOMIC DNA]</scope>
    <source>
        <strain evidence="5 6">AZ0501</strain>
    </source>
</reference>
<dbReference type="OrthoDB" id="6375174at2759"/>
<sequence length="154" mass="17815">MVESGVYRSGHPNVQNLPFLRRLKLKTIMYLAMEDPTAEMSHFVEVSGIQLLHYRMEGNKEPFIEISTSDVQHALTTLLDQRNHPVLIHCLKGKHRVGCLVGCLRKMQQWSMTSVFDEYRRFADTKGLADQEFIETFDIGTVECNPQYKPVWLS</sequence>
<evidence type="ECO:0000256" key="1">
    <source>
        <dbReference type="ARBA" id="ARBA00004496"/>
    </source>
</evidence>
<dbReference type="Proteomes" id="UP000242875">
    <property type="component" value="Unassembled WGS sequence"/>
</dbReference>
<keyword evidence="6" id="KW-1185">Reference proteome</keyword>
<dbReference type="PANTHER" id="PTHR31126:SF48">
    <property type="entry name" value="INOSITOL PHOSPHATASE SIW14"/>
    <property type="match status" value="1"/>
</dbReference>
<dbReference type="AlphaFoldDB" id="A0A261XTR9"/>
<comment type="caution">
    <text evidence="5">The sequence shown here is derived from an EMBL/GenBank/DDBJ whole genome shotgun (WGS) entry which is preliminary data.</text>
</comment>
<keyword evidence="3" id="KW-0378">Hydrolase</keyword>
<dbReference type="PROSITE" id="PS50054">
    <property type="entry name" value="TYR_PHOSPHATASE_DUAL"/>
    <property type="match status" value="1"/>
</dbReference>
<name>A0A261XTR9_9FUNG</name>
<proteinExistence type="predicted"/>
<dbReference type="GO" id="GO:0005737">
    <property type="term" value="C:cytoplasm"/>
    <property type="evidence" value="ECO:0007669"/>
    <property type="project" value="UniProtKB-SubCell"/>
</dbReference>
<evidence type="ECO:0000259" key="4">
    <source>
        <dbReference type="PROSITE" id="PS50054"/>
    </source>
</evidence>
<protein>
    <recommendedName>
        <fullName evidence="4">Tyrosine-protein phosphatase domain-containing protein</fullName>
    </recommendedName>
</protein>
<gene>
    <name evidence="5" type="ORF">BZG36_05244</name>
</gene>
<evidence type="ECO:0000256" key="2">
    <source>
        <dbReference type="ARBA" id="ARBA00022490"/>
    </source>
</evidence>